<keyword evidence="2" id="KW-0812">Transmembrane</keyword>
<organism evidence="4 5">
    <name type="scientific">Pseudo-nitzschia multistriata</name>
    <dbReference type="NCBI Taxonomy" id="183589"/>
    <lineage>
        <taxon>Eukaryota</taxon>
        <taxon>Sar</taxon>
        <taxon>Stramenopiles</taxon>
        <taxon>Ochrophyta</taxon>
        <taxon>Bacillariophyta</taxon>
        <taxon>Bacillariophyceae</taxon>
        <taxon>Bacillariophycidae</taxon>
        <taxon>Bacillariales</taxon>
        <taxon>Bacillariaceae</taxon>
        <taxon>Pseudo-nitzschia</taxon>
    </lineage>
</organism>
<dbReference type="AlphaFoldDB" id="A0A448Z7D1"/>
<reference evidence="4 5" key="1">
    <citation type="submission" date="2019-01" db="EMBL/GenBank/DDBJ databases">
        <authorList>
            <person name="Ferrante I. M."/>
        </authorList>
    </citation>
    <scope>NUCLEOTIDE SEQUENCE [LARGE SCALE GENOMIC DNA]</scope>
    <source>
        <strain evidence="4 5">B856</strain>
    </source>
</reference>
<accession>A0A448Z7D1</accession>
<feature type="signal peptide" evidence="3">
    <location>
        <begin position="1"/>
        <end position="27"/>
    </location>
</feature>
<evidence type="ECO:0008006" key="6">
    <source>
        <dbReference type="Google" id="ProtNLM"/>
    </source>
</evidence>
<feature type="region of interest" description="Disordered" evidence="1">
    <location>
        <begin position="55"/>
        <end position="91"/>
    </location>
</feature>
<dbReference type="EMBL" id="CAACVS010000148">
    <property type="protein sequence ID" value="VEU37911.1"/>
    <property type="molecule type" value="Genomic_DNA"/>
</dbReference>
<dbReference type="PROSITE" id="PS51257">
    <property type="entry name" value="PROKAR_LIPOPROTEIN"/>
    <property type="match status" value="1"/>
</dbReference>
<evidence type="ECO:0000313" key="4">
    <source>
        <dbReference type="EMBL" id="VEU37911.1"/>
    </source>
</evidence>
<dbReference type="OrthoDB" id="46689at2759"/>
<feature type="transmembrane region" description="Helical" evidence="2">
    <location>
        <begin position="129"/>
        <end position="151"/>
    </location>
</feature>
<feature type="chain" id="PRO_5019313934" description="Transmembrane protein" evidence="3">
    <location>
        <begin position="28"/>
        <end position="216"/>
    </location>
</feature>
<keyword evidence="3" id="KW-0732">Signal</keyword>
<keyword evidence="2" id="KW-1133">Transmembrane helix</keyword>
<dbReference type="Proteomes" id="UP000291116">
    <property type="component" value="Unassembled WGS sequence"/>
</dbReference>
<protein>
    <recommendedName>
        <fullName evidence="6">Transmembrane protein</fullName>
    </recommendedName>
</protein>
<name>A0A448Z7D1_9STRA</name>
<sequence length="216" mass="23337">MTAIRITTCTVVALACYLSFQTQTSLAFTTTAAATKACQKPGVPQQRCDRFATVLNSTPEPEGPGDEEEPQMPTAYVPPAPARNTPQQVAQRRMDPLMASLTRDTSNAAPDQPTQNVPFFGEIPADGTLLLLVPAVLFASLGFLMSIVIAVQSSDQIVESFSKVGDTVAQTAIERTNRVYDENTCRGFCGSPQQEDVDALQNFMESITRSAREGKQ</sequence>
<keyword evidence="2" id="KW-0472">Membrane</keyword>
<proteinExistence type="predicted"/>
<evidence type="ECO:0000313" key="5">
    <source>
        <dbReference type="Proteomes" id="UP000291116"/>
    </source>
</evidence>
<evidence type="ECO:0000256" key="1">
    <source>
        <dbReference type="SAM" id="MobiDB-lite"/>
    </source>
</evidence>
<keyword evidence="5" id="KW-1185">Reference proteome</keyword>
<evidence type="ECO:0000256" key="2">
    <source>
        <dbReference type="SAM" id="Phobius"/>
    </source>
</evidence>
<gene>
    <name evidence="4" type="ORF">PSNMU_V1.4_AUG-EV-PASAV3_0047460</name>
</gene>
<evidence type="ECO:0000256" key="3">
    <source>
        <dbReference type="SAM" id="SignalP"/>
    </source>
</evidence>